<evidence type="ECO:0000256" key="6">
    <source>
        <dbReference type="SAM" id="Coils"/>
    </source>
</evidence>
<dbReference type="STRING" id="1121865.OMW_01620"/>
<dbReference type="EMBL" id="ASWJ01000005">
    <property type="protein sequence ID" value="EOW84104.1"/>
    <property type="molecule type" value="Genomic_DNA"/>
</dbReference>
<reference evidence="9 10" key="1">
    <citation type="submission" date="2013-03" db="EMBL/GenBank/DDBJ databases">
        <title>The Genome Sequence of Enterococcus columbae ATCC_51263 (PacBio/Illumina hybrid assembly).</title>
        <authorList>
            <consortium name="The Broad Institute Genomics Platform"/>
            <consortium name="The Broad Institute Genome Sequencing Center for Infectious Disease"/>
            <person name="Earl A."/>
            <person name="Russ C."/>
            <person name="Gilmore M."/>
            <person name="Surin D."/>
            <person name="Walker B."/>
            <person name="Young S."/>
            <person name="Zeng Q."/>
            <person name="Gargeya S."/>
            <person name="Fitzgerald M."/>
            <person name="Haas B."/>
            <person name="Abouelleil A."/>
            <person name="Allen A.W."/>
            <person name="Alvarado L."/>
            <person name="Arachchi H.M."/>
            <person name="Berlin A.M."/>
            <person name="Chapman S.B."/>
            <person name="Gainer-Dewar J."/>
            <person name="Goldberg J."/>
            <person name="Griggs A."/>
            <person name="Gujja S."/>
            <person name="Hansen M."/>
            <person name="Howarth C."/>
            <person name="Imamovic A."/>
            <person name="Ireland A."/>
            <person name="Larimer J."/>
            <person name="McCowan C."/>
            <person name="Murphy C."/>
            <person name="Pearson M."/>
            <person name="Poon T.W."/>
            <person name="Priest M."/>
            <person name="Roberts A."/>
            <person name="Saif S."/>
            <person name="Shea T."/>
            <person name="Sisk P."/>
            <person name="Sykes S."/>
            <person name="Wortman J."/>
            <person name="Nusbaum C."/>
            <person name="Birren B."/>
        </authorList>
    </citation>
    <scope>NUCLEOTIDE SEQUENCE [LARGE SCALE GENOMIC DNA]</scope>
    <source>
        <strain evidence="9 10">ATCC 51263</strain>
    </source>
</reference>
<dbReference type="Proteomes" id="UP000014113">
    <property type="component" value="Unassembled WGS sequence"/>
</dbReference>
<evidence type="ECO:0000256" key="7">
    <source>
        <dbReference type="SAM" id="Phobius"/>
    </source>
</evidence>
<feature type="transmembrane region" description="Helical" evidence="7">
    <location>
        <begin position="544"/>
        <end position="564"/>
    </location>
</feature>
<dbReference type="Pfam" id="PF02687">
    <property type="entry name" value="FtsX"/>
    <property type="match status" value="2"/>
</dbReference>
<dbReference type="InterPro" id="IPR038766">
    <property type="entry name" value="Membrane_comp_ABC_pdt"/>
</dbReference>
<evidence type="ECO:0000256" key="4">
    <source>
        <dbReference type="ARBA" id="ARBA00022989"/>
    </source>
</evidence>
<dbReference type="OrthoDB" id="5137249at2"/>
<feature type="transmembrane region" description="Helical" evidence="7">
    <location>
        <begin position="776"/>
        <end position="796"/>
    </location>
</feature>
<protein>
    <recommendedName>
        <fullName evidence="8">ABC3 transporter permease C-terminal domain-containing protein</fullName>
    </recommendedName>
</protein>
<keyword evidence="5 7" id="KW-0472">Membrane</keyword>
<dbReference type="GO" id="GO:0005886">
    <property type="term" value="C:plasma membrane"/>
    <property type="evidence" value="ECO:0007669"/>
    <property type="project" value="UniProtKB-SubCell"/>
</dbReference>
<evidence type="ECO:0000256" key="2">
    <source>
        <dbReference type="ARBA" id="ARBA00022475"/>
    </source>
</evidence>
<evidence type="ECO:0000256" key="5">
    <source>
        <dbReference type="ARBA" id="ARBA00023136"/>
    </source>
</evidence>
<dbReference type="AlphaFoldDB" id="S0KMG8"/>
<accession>S0KMG8</accession>
<feature type="transmembrane region" description="Helical" evidence="7">
    <location>
        <begin position="829"/>
        <end position="852"/>
    </location>
</feature>
<dbReference type="PANTHER" id="PTHR30287">
    <property type="entry name" value="MEMBRANE COMPONENT OF PREDICTED ABC SUPERFAMILY METABOLITE UPTAKE TRANSPORTER"/>
    <property type="match status" value="1"/>
</dbReference>
<dbReference type="PANTHER" id="PTHR30287:SF1">
    <property type="entry name" value="INNER MEMBRANE PROTEIN"/>
    <property type="match status" value="1"/>
</dbReference>
<keyword evidence="3 7" id="KW-0812">Transmembrane</keyword>
<evidence type="ECO:0000256" key="1">
    <source>
        <dbReference type="ARBA" id="ARBA00004651"/>
    </source>
</evidence>
<feature type="transmembrane region" description="Helical" evidence="7">
    <location>
        <begin position="469"/>
        <end position="492"/>
    </location>
</feature>
<dbReference type="eggNOG" id="COG0577">
    <property type="taxonomic scope" value="Bacteria"/>
</dbReference>
<dbReference type="PATRIC" id="fig|1121865.3.peg.1562"/>
<evidence type="ECO:0000313" key="10">
    <source>
        <dbReference type="Proteomes" id="UP000014113"/>
    </source>
</evidence>
<feature type="transmembrane region" description="Helical" evidence="7">
    <location>
        <begin position="423"/>
        <end position="449"/>
    </location>
</feature>
<name>S0KMG8_9ENTE</name>
<evidence type="ECO:0000259" key="8">
    <source>
        <dbReference type="Pfam" id="PF02687"/>
    </source>
</evidence>
<feature type="transmembrane region" description="Helical" evidence="7">
    <location>
        <begin position="864"/>
        <end position="888"/>
    </location>
</feature>
<gene>
    <name evidence="9" type="ORF">I568_01263</name>
</gene>
<comment type="subcellular location">
    <subcellularLocation>
        <location evidence="1">Cell membrane</location>
        <topology evidence="1">Multi-pass membrane protein</topology>
    </subcellularLocation>
</comment>
<feature type="transmembrane region" description="Helical" evidence="7">
    <location>
        <begin position="21"/>
        <end position="42"/>
    </location>
</feature>
<feature type="transmembrane region" description="Helical" evidence="7">
    <location>
        <begin position="374"/>
        <end position="395"/>
    </location>
</feature>
<organism evidence="9 10">
    <name type="scientific">Enterococcus columbae DSM 7374 = ATCC 51263</name>
    <dbReference type="NCBI Taxonomy" id="1121865"/>
    <lineage>
        <taxon>Bacteria</taxon>
        <taxon>Bacillati</taxon>
        <taxon>Bacillota</taxon>
        <taxon>Bacilli</taxon>
        <taxon>Lactobacillales</taxon>
        <taxon>Enterococcaceae</taxon>
        <taxon>Enterococcus</taxon>
    </lineage>
</organism>
<keyword evidence="10" id="KW-1185">Reference proteome</keyword>
<comment type="caution">
    <text evidence="9">The sequence shown here is derived from an EMBL/GenBank/DDBJ whole genome shotgun (WGS) entry which is preliminary data.</text>
</comment>
<feature type="domain" description="ABC3 transporter permease C-terminal" evidence="8">
    <location>
        <begin position="779"/>
        <end position="897"/>
    </location>
</feature>
<keyword evidence="2" id="KW-1003">Cell membrane</keyword>
<proteinExistence type="predicted"/>
<dbReference type="InterPro" id="IPR003838">
    <property type="entry name" value="ABC3_permease_C"/>
</dbReference>
<keyword evidence="4 7" id="KW-1133">Transmembrane helix</keyword>
<sequence length="906" mass="101373">MKQSTYLKASLRELKQSKGRFLSIMLIIFLGVFLFVGVKAAAPSLQYSANQQLSHQQLADIQLISTAGLTKKDEKILNKMTDVLVEPGYILYYADTKKNQVFELLSYNQEDQLNQLSLVAGHLPKAADELVLDAKAQKAGYQLGDRLTIDLTDDLKQKNYRIVGFVQSPLFVANSERGSAPVGNGSVDYFVYLPEENFKADVYSALYLQDRQLADLPVYSKDYQKKVEKRVKQLKKALQPRSFERLNEIKSKAQQPIEQAKAKLAIAKQQLTNAQQQLTQASEQLKQQQAQVQLLPEGVQKQAATEQITTNLAQLAQQQQALTQQQAELQANEQTLAAQQSKIAALKAPKYLFYTKDENAGVKSYIDLTTQIDGIANVFPVFFFFIAALITFSTMTRMVEENRREIGILKALGYSKLAISKKYVLYASLATIIGIVLGTIAGSNSLPLVINLFLKSTYIFNHLHLTYDWLAVIQATIACFFASLGAVLIVLVQELHAKPASLLLPKAPKPGKRILLEYIQPIWSKLSFNQKVSYRNIFRYKSRMIMAIIGIAGCTGLMVAGVGLKNSLESVIDRQFGPIVHYQGLVALNDSEKQSFQEVDQILADNKKVHETTQVYLQPLEVKHADEASQSVPLLVFNSQKAQRSFLTLNRLNTTQALDLPQDGVIITQPLAKSMQLAKGDSLTLTNSEGQDFSVKVSAEANYYVGNYLITSKQFYQKHFAKSYQPNALLLKTQTMSKKQEKQLSKALLATNKVSNVTLITGQIHLQKQMTENLDIIVIIFVVLSGMLALVVLYNLTNINISERIRELSTIKVLGFFNREVTMYIVRENIIFTVLGILVGYGIGYILTGFILNQVAMNQVVFPIVIKPLAYLLAGGMTILFTVIVMMITHFRLQRINMIDALKSNE</sequence>
<feature type="coiled-coil region" evidence="6">
    <location>
        <begin position="257"/>
        <end position="342"/>
    </location>
</feature>
<keyword evidence="6" id="KW-0175">Coiled coil</keyword>
<evidence type="ECO:0000256" key="3">
    <source>
        <dbReference type="ARBA" id="ARBA00022692"/>
    </source>
</evidence>
<feature type="domain" description="ABC3 transporter permease C-terminal" evidence="8">
    <location>
        <begin position="377"/>
        <end position="490"/>
    </location>
</feature>
<evidence type="ECO:0000313" key="9">
    <source>
        <dbReference type="EMBL" id="EOW84104.1"/>
    </source>
</evidence>
<dbReference type="RefSeq" id="WP_016183733.1">
    <property type="nucleotide sequence ID" value="NZ_JXKI01000005.1"/>
</dbReference>